<dbReference type="Proteomes" id="UP000000420">
    <property type="component" value="Chromosome"/>
</dbReference>
<evidence type="ECO:0000313" key="2">
    <source>
        <dbReference type="Proteomes" id="UP000000420"/>
    </source>
</evidence>
<dbReference type="Gene3D" id="3.50.50.60">
    <property type="entry name" value="FAD/NAD(P)-binding domain"/>
    <property type="match status" value="1"/>
</dbReference>
<gene>
    <name evidence="1" type="ordered locus">XC_4247</name>
</gene>
<dbReference type="EMBL" id="CP000050">
    <property type="protein sequence ID" value="AAY51285.1"/>
    <property type="molecule type" value="Genomic_DNA"/>
</dbReference>
<dbReference type="HOGENOM" id="CLU_1474625_0_0_6"/>
<name>A0A0H2XCS7_XANC8</name>
<sequence length="203" mass="21845">MRVDVSEAARITLTPTSLPQVGFSKTTAYVLIRAALTAQLRRRATKPWSACAPCSTTPMAPVQQQRALRDRPRGGRWRAAAGQGAQGHPWCANTATTGTASTTIGMTTQACAEYALAGLEQLSKLLRSRQAGAAGARNRHVPTYIPVPPRRAHPPGDCSLRFVSRSYSAPARRRILAVDSGLRRNRFAATSHGFLNRDGESPA</sequence>
<reference evidence="1 2" key="1">
    <citation type="journal article" date="2005" name="Genome Res.">
        <title>Comparative and functional genomic analyses of the pathogenicity of phytopathogen Xanthomonas campestris pv. campestris.</title>
        <authorList>
            <person name="Qian W."/>
            <person name="Jia Y."/>
            <person name="Ren S.X."/>
            <person name="He Y.Q."/>
            <person name="Feng J.X."/>
            <person name="Lu L.F."/>
            <person name="Sun Q."/>
            <person name="Ying G."/>
            <person name="Tang D.J."/>
            <person name="Tang H."/>
            <person name="Wu W."/>
            <person name="Hao P."/>
            <person name="Wang L."/>
            <person name="Jiang B.L."/>
            <person name="Zeng S."/>
            <person name="Gu W.Y."/>
            <person name="Lu G."/>
            <person name="Rong L."/>
            <person name="Tian Y."/>
            <person name="Yao Z."/>
            <person name="Fu G."/>
            <person name="Chen B."/>
            <person name="Fang R."/>
            <person name="Qiang B."/>
            <person name="Chen Z."/>
            <person name="Zhao G.P."/>
            <person name="Tang J.L."/>
            <person name="He C."/>
        </authorList>
    </citation>
    <scope>NUCLEOTIDE SEQUENCE [LARGE SCALE GENOMIC DNA]</scope>
    <source>
        <strain evidence="1 2">8004</strain>
    </source>
</reference>
<evidence type="ECO:0000313" key="1">
    <source>
        <dbReference type="EMBL" id="AAY51285.1"/>
    </source>
</evidence>
<organism evidence="1 2">
    <name type="scientific">Xanthomonas campestris pv. campestris (strain 8004)</name>
    <dbReference type="NCBI Taxonomy" id="314565"/>
    <lineage>
        <taxon>Bacteria</taxon>
        <taxon>Pseudomonadati</taxon>
        <taxon>Pseudomonadota</taxon>
        <taxon>Gammaproteobacteria</taxon>
        <taxon>Lysobacterales</taxon>
        <taxon>Lysobacteraceae</taxon>
        <taxon>Xanthomonas</taxon>
    </lineage>
</organism>
<proteinExistence type="predicted"/>
<accession>A0A0H2XCS7</accession>
<protein>
    <submittedName>
        <fullName evidence="1">Uncharacterized protein</fullName>
    </submittedName>
</protein>
<dbReference type="KEGG" id="xcb:XC_4247"/>
<dbReference type="AlphaFoldDB" id="A0A0H2XCS7"/>
<dbReference type="InterPro" id="IPR036188">
    <property type="entry name" value="FAD/NAD-bd_sf"/>
</dbReference>